<dbReference type="InterPro" id="IPR029063">
    <property type="entry name" value="SAM-dependent_MTases_sf"/>
</dbReference>
<feature type="compositionally biased region" description="Basic residues" evidence="1">
    <location>
        <begin position="97"/>
        <end position="106"/>
    </location>
</feature>
<dbReference type="Gene3D" id="3.40.50.150">
    <property type="entry name" value="Vaccinia Virus protein VP39"/>
    <property type="match status" value="1"/>
</dbReference>
<evidence type="ECO:0000313" key="3">
    <source>
        <dbReference type="Proteomes" id="UP000749040"/>
    </source>
</evidence>
<keyword evidence="2" id="KW-0489">Methyltransferase</keyword>
<name>A0ABS2TY38_9ACTN</name>
<feature type="compositionally biased region" description="Basic residues" evidence="1">
    <location>
        <begin position="47"/>
        <end position="57"/>
    </location>
</feature>
<keyword evidence="3" id="KW-1185">Reference proteome</keyword>
<dbReference type="Proteomes" id="UP000749040">
    <property type="component" value="Unassembled WGS sequence"/>
</dbReference>
<proteinExistence type="predicted"/>
<keyword evidence="2" id="KW-0808">Transferase</keyword>
<comment type="caution">
    <text evidence="2">The sequence shown here is derived from an EMBL/GenBank/DDBJ whole genome shotgun (WGS) entry which is preliminary data.</text>
</comment>
<sequence>MGAGAGRAAPPRTPAGRADVHGPHRRGAAGAVDRGGSAGTGPAGTPRRGRTGGRGRGRPGGAAHPVRPGGGRTGRPAAGAGGSGPPTGLPCPVRPGARARARHDRRPARCRDPAPHRSGRRPVTAPAPAPQCTTWGGDPYTLAIRDGRGPLFLRRPDGWLLPLEVERWCAPPDAADEALLRRCRGPVLDIGCGPGRMVAAAAGRGMPVLGVDVNPAAVERTRSKGGPVLCRSVFDRLPHEGAWGTALLLDGNIGIDGDPRALLRRIGDLLAPGGRLLAEAAPHEVDERLTVRVQDGHGRQGRDFRWARLGPAALRGAALATGWTVAEEWTADGRRFGMFLNPVPPSAR</sequence>
<feature type="region of interest" description="Disordered" evidence="1">
    <location>
        <begin position="1"/>
        <end position="138"/>
    </location>
</feature>
<dbReference type="EMBL" id="JADKYB010000010">
    <property type="protein sequence ID" value="MBM9506843.1"/>
    <property type="molecule type" value="Genomic_DNA"/>
</dbReference>
<evidence type="ECO:0000256" key="1">
    <source>
        <dbReference type="SAM" id="MobiDB-lite"/>
    </source>
</evidence>
<reference evidence="2 3" key="1">
    <citation type="submission" date="2021-01" db="EMBL/GenBank/DDBJ databases">
        <title>Streptomyces acididurans sp. nov., isolated from a peat swamp forest soil.</title>
        <authorList>
            <person name="Chantavorakit T."/>
            <person name="Duangmal K."/>
        </authorList>
    </citation>
    <scope>NUCLEOTIDE SEQUENCE [LARGE SCALE GENOMIC DNA]</scope>
    <source>
        <strain evidence="2 3">KK5PA1</strain>
    </source>
</reference>
<feature type="compositionally biased region" description="Low complexity" evidence="1">
    <location>
        <begin position="1"/>
        <end position="17"/>
    </location>
</feature>
<protein>
    <submittedName>
        <fullName evidence="2">Methyltransferase domain-containing protein</fullName>
    </submittedName>
</protein>
<accession>A0ABS2TY38</accession>
<dbReference type="SUPFAM" id="SSF53335">
    <property type="entry name" value="S-adenosyl-L-methionine-dependent methyltransferases"/>
    <property type="match status" value="1"/>
</dbReference>
<dbReference type="GO" id="GO:0032259">
    <property type="term" value="P:methylation"/>
    <property type="evidence" value="ECO:0007669"/>
    <property type="project" value="UniProtKB-KW"/>
</dbReference>
<gene>
    <name evidence="2" type="ORF">ITX44_20295</name>
</gene>
<evidence type="ECO:0000313" key="2">
    <source>
        <dbReference type="EMBL" id="MBM9506843.1"/>
    </source>
</evidence>
<dbReference type="Pfam" id="PF13489">
    <property type="entry name" value="Methyltransf_23"/>
    <property type="match status" value="1"/>
</dbReference>
<feature type="compositionally biased region" description="Gly residues" evidence="1">
    <location>
        <begin position="68"/>
        <end position="85"/>
    </location>
</feature>
<dbReference type="CDD" id="cd02440">
    <property type="entry name" value="AdoMet_MTases"/>
    <property type="match status" value="1"/>
</dbReference>
<dbReference type="GO" id="GO:0008168">
    <property type="term" value="F:methyltransferase activity"/>
    <property type="evidence" value="ECO:0007669"/>
    <property type="project" value="UniProtKB-KW"/>
</dbReference>
<organism evidence="2 3">
    <name type="scientific">Actinacidiphila acididurans</name>
    <dbReference type="NCBI Taxonomy" id="2784346"/>
    <lineage>
        <taxon>Bacteria</taxon>
        <taxon>Bacillati</taxon>
        <taxon>Actinomycetota</taxon>
        <taxon>Actinomycetes</taxon>
        <taxon>Kitasatosporales</taxon>
        <taxon>Streptomycetaceae</taxon>
        <taxon>Actinacidiphila</taxon>
    </lineage>
</organism>